<gene>
    <name evidence="3" type="ORF">L486_01568</name>
</gene>
<reference evidence="4" key="2">
    <citation type="submission" date="2013-12" db="EMBL/GenBank/DDBJ databases">
        <title>Evolution of pathogenesis and genome organization in the Tremellales.</title>
        <authorList>
            <person name="Cuomo C."/>
            <person name="Litvintseva A."/>
            <person name="Heitman J."/>
            <person name="Chen Y."/>
            <person name="Sun S."/>
            <person name="Springer D."/>
            <person name="Dromer F."/>
            <person name="Young S."/>
            <person name="Zeng Q."/>
            <person name="Chapman S."/>
            <person name="Gujja S."/>
            <person name="Saif S."/>
            <person name="Birren B."/>
        </authorList>
    </citation>
    <scope>NUCLEOTIDE SEQUENCE [LARGE SCALE GENOMIC DNA]</scope>
    <source>
        <strain evidence="4">CBS 10435</strain>
    </source>
</reference>
<dbReference type="Proteomes" id="UP000092583">
    <property type="component" value="Unassembled WGS sequence"/>
</dbReference>
<dbReference type="InterPro" id="IPR036389">
    <property type="entry name" value="RNase_III_sf"/>
</dbReference>
<evidence type="ECO:0000259" key="2">
    <source>
        <dbReference type="SMART" id="SM00535"/>
    </source>
</evidence>
<dbReference type="GO" id="GO:0004525">
    <property type="term" value="F:ribonuclease III activity"/>
    <property type="evidence" value="ECO:0007669"/>
    <property type="project" value="InterPro"/>
</dbReference>
<dbReference type="EMBL" id="KI669459">
    <property type="protein sequence ID" value="OCF61905.1"/>
    <property type="molecule type" value="Genomic_DNA"/>
</dbReference>
<dbReference type="CDD" id="cd00593">
    <property type="entry name" value="RIBOc"/>
    <property type="match status" value="1"/>
</dbReference>
<dbReference type="Gene3D" id="1.10.1520.10">
    <property type="entry name" value="Ribonuclease III domain"/>
    <property type="match status" value="1"/>
</dbReference>
<evidence type="ECO:0000313" key="3">
    <source>
        <dbReference type="EMBL" id="OCF61905.1"/>
    </source>
</evidence>
<feature type="compositionally biased region" description="Low complexity" evidence="1">
    <location>
        <begin position="49"/>
        <end position="72"/>
    </location>
</feature>
<evidence type="ECO:0000256" key="1">
    <source>
        <dbReference type="SAM" id="MobiDB-lite"/>
    </source>
</evidence>
<dbReference type="InterPro" id="IPR000999">
    <property type="entry name" value="RNase_III_dom"/>
</dbReference>
<name>A0A1B9J2B9_9TREE</name>
<accession>A0A1B9J2B9</accession>
<dbReference type="AlphaFoldDB" id="A0A1B9J2B9"/>
<proteinExistence type="predicted"/>
<keyword evidence="4" id="KW-1185">Reference proteome</keyword>
<dbReference type="PANTHER" id="PTHR28160">
    <property type="entry name" value="54S RIBOSOMAL PROTEIN L15, MITOCHONDRIAL"/>
    <property type="match status" value="1"/>
</dbReference>
<dbReference type="GO" id="GO:0005762">
    <property type="term" value="C:mitochondrial large ribosomal subunit"/>
    <property type="evidence" value="ECO:0007669"/>
    <property type="project" value="InterPro"/>
</dbReference>
<evidence type="ECO:0000313" key="4">
    <source>
        <dbReference type="Proteomes" id="UP000092583"/>
    </source>
</evidence>
<organism evidence="3 4">
    <name type="scientific">Kwoniella mangroviensis CBS 10435</name>
    <dbReference type="NCBI Taxonomy" id="1331196"/>
    <lineage>
        <taxon>Eukaryota</taxon>
        <taxon>Fungi</taxon>
        <taxon>Dikarya</taxon>
        <taxon>Basidiomycota</taxon>
        <taxon>Agaricomycotina</taxon>
        <taxon>Tremellomycetes</taxon>
        <taxon>Tremellales</taxon>
        <taxon>Cryptococcaceae</taxon>
        <taxon>Kwoniella</taxon>
    </lineage>
</organism>
<dbReference type="GO" id="GO:0032543">
    <property type="term" value="P:mitochondrial translation"/>
    <property type="evidence" value="ECO:0007669"/>
    <property type="project" value="InterPro"/>
</dbReference>
<dbReference type="SUPFAM" id="SSF69065">
    <property type="entry name" value="RNase III domain-like"/>
    <property type="match status" value="1"/>
</dbReference>
<dbReference type="SMART" id="SM00535">
    <property type="entry name" value="RIBOc"/>
    <property type="match status" value="1"/>
</dbReference>
<dbReference type="GO" id="GO:0003735">
    <property type="term" value="F:structural constituent of ribosome"/>
    <property type="evidence" value="ECO:0007669"/>
    <property type="project" value="InterPro"/>
</dbReference>
<dbReference type="InterPro" id="IPR040030">
    <property type="entry name" value="Ribosomal_mL57"/>
</dbReference>
<dbReference type="PANTHER" id="PTHR28160:SF1">
    <property type="entry name" value="LARGE RIBOSOMAL SUBUNIT PROTEIN ML57"/>
    <property type="match status" value="1"/>
</dbReference>
<sequence>MAFASSSTSTVMRSTRQLVTPVVSGRSISRGGRRTILQVTRPYSAAAALAESPSAYPQPPSSSSSSSSSQSLPPRPNYIRPSTTKSERNPHRSLTPIEAQSFLTNLLSLPSDRQFSPELSLQILTHKSYRYSHAIRHTDSVSSSIGNESHNSRLSFIGRRAFQTYLSMFIHDSFFASSQQTQFKLDASDFLKGKSLEDRLDGLRDTRNLGRLVAPSWGVGEVVRWDRNETSRESGDSKILGMTVESILGAIFNEYGSPAAQRAFHLHILPHFIPQLRDPRLIERVLDVKEQIEKVGKGILRV</sequence>
<protein>
    <recommendedName>
        <fullName evidence="2">RNase III domain-containing protein</fullName>
    </recommendedName>
</protein>
<feature type="region of interest" description="Disordered" evidence="1">
    <location>
        <begin position="49"/>
        <end position="92"/>
    </location>
</feature>
<feature type="domain" description="RNase III" evidence="2">
    <location>
        <begin position="118"/>
        <end position="277"/>
    </location>
</feature>
<dbReference type="OrthoDB" id="2281895at2759"/>
<reference evidence="3 4" key="1">
    <citation type="submission" date="2013-07" db="EMBL/GenBank/DDBJ databases">
        <title>The Genome Sequence of Kwoniella mangroviensis CBS10435.</title>
        <authorList>
            <consortium name="The Broad Institute Genome Sequencing Platform"/>
            <person name="Cuomo C."/>
            <person name="Litvintseva A."/>
            <person name="Chen Y."/>
            <person name="Heitman J."/>
            <person name="Sun S."/>
            <person name="Springer D."/>
            <person name="Dromer F."/>
            <person name="Young S.K."/>
            <person name="Zeng Q."/>
            <person name="Gargeya S."/>
            <person name="Fitzgerald M."/>
            <person name="Abouelleil A."/>
            <person name="Alvarado L."/>
            <person name="Berlin A.M."/>
            <person name="Chapman S.B."/>
            <person name="Dewar J."/>
            <person name="Goldberg J."/>
            <person name="Griggs A."/>
            <person name="Gujja S."/>
            <person name="Hansen M."/>
            <person name="Howarth C."/>
            <person name="Imamovic A."/>
            <person name="Larimer J."/>
            <person name="McCowan C."/>
            <person name="Murphy C."/>
            <person name="Pearson M."/>
            <person name="Priest M."/>
            <person name="Roberts A."/>
            <person name="Saif S."/>
            <person name="Shea T."/>
            <person name="Sykes S."/>
            <person name="Wortman J."/>
            <person name="Nusbaum C."/>
            <person name="Birren B."/>
        </authorList>
    </citation>
    <scope>NUCLEOTIDE SEQUENCE [LARGE SCALE GENOMIC DNA]</scope>
    <source>
        <strain evidence="3 4">CBS 10435</strain>
    </source>
</reference>
<dbReference type="Pfam" id="PF14622">
    <property type="entry name" value="Ribonucleas_3_3"/>
    <property type="match status" value="1"/>
</dbReference>
<dbReference type="GO" id="GO:0006396">
    <property type="term" value="P:RNA processing"/>
    <property type="evidence" value="ECO:0007669"/>
    <property type="project" value="InterPro"/>
</dbReference>